<dbReference type="Pfam" id="PF00109">
    <property type="entry name" value="ketoacyl-synt"/>
    <property type="match status" value="1"/>
</dbReference>
<evidence type="ECO:0000256" key="10">
    <source>
        <dbReference type="ARBA" id="ARBA00023315"/>
    </source>
</evidence>
<dbReference type="EC" id="2.3.1.179" evidence="3 11"/>
<keyword evidence="9 11" id="KW-0275">Fatty acid biosynthesis</keyword>
<dbReference type="InterPro" id="IPR014030">
    <property type="entry name" value="Ketoacyl_synth_N"/>
</dbReference>
<dbReference type="InterPro" id="IPR020841">
    <property type="entry name" value="PKS_Beta-ketoAc_synthase_dom"/>
</dbReference>
<dbReference type="InterPro" id="IPR014031">
    <property type="entry name" value="Ketoacyl_synth_C"/>
</dbReference>
<comment type="catalytic activity">
    <reaction evidence="11">
        <text>a fatty acyl-[ACP] + malonyl-[ACP] + H(+) = a 3-oxoacyl-[ACP] + holo-[ACP] + CO2</text>
        <dbReference type="Rhea" id="RHEA:22836"/>
        <dbReference type="Rhea" id="RHEA-COMP:9623"/>
        <dbReference type="Rhea" id="RHEA-COMP:9685"/>
        <dbReference type="Rhea" id="RHEA-COMP:9916"/>
        <dbReference type="Rhea" id="RHEA-COMP:14125"/>
        <dbReference type="ChEBI" id="CHEBI:15378"/>
        <dbReference type="ChEBI" id="CHEBI:16526"/>
        <dbReference type="ChEBI" id="CHEBI:64479"/>
        <dbReference type="ChEBI" id="CHEBI:78449"/>
        <dbReference type="ChEBI" id="CHEBI:78776"/>
        <dbReference type="ChEBI" id="CHEBI:138651"/>
    </reaction>
</comment>
<dbReference type="InterPro" id="IPR000794">
    <property type="entry name" value="Beta-ketoacyl_synthase"/>
</dbReference>
<evidence type="ECO:0000256" key="3">
    <source>
        <dbReference type="ARBA" id="ARBA00012356"/>
    </source>
</evidence>
<dbReference type="InterPro" id="IPR016039">
    <property type="entry name" value="Thiolase-like"/>
</dbReference>
<comment type="function">
    <text evidence="11">Involved in the type II fatty acid elongation cycle. Catalyzes the elongation of a wide range of acyl-ACP by the addition of two carbons from malonyl-ACP to an acyl acceptor. Can efficiently catalyze the conversion of palmitoleoyl-ACP (cis-hexadec-9-enoyl-ACP) to cis-vaccenoyl-ACP (cis-octadec-11-enoyl-ACP), an essential step in the thermal regulation of fatty acid composition.</text>
</comment>
<dbReference type="GO" id="GO:0005829">
    <property type="term" value="C:cytosol"/>
    <property type="evidence" value="ECO:0007669"/>
    <property type="project" value="TreeGrafter"/>
</dbReference>
<evidence type="ECO:0000313" key="15">
    <source>
        <dbReference type="EMBL" id="SBW04824.1"/>
    </source>
</evidence>
<comment type="similarity">
    <text evidence="2 11 13">Belongs to the thiolase-like superfamily. Beta-ketoacyl-ACP synthases family.</text>
</comment>
<evidence type="ECO:0000256" key="13">
    <source>
        <dbReference type="RuleBase" id="RU003694"/>
    </source>
</evidence>
<proteinExistence type="inferred from homology"/>
<dbReference type="PANTHER" id="PTHR11712">
    <property type="entry name" value="POLYKETIDE SYNTHASE-RELATED"/>
    <property type="match status" value="1"/>
</dbReference>
<evidence type="ECO:0000256" key="6">
    <source>
        <dbReference type="ARBA" id="ARBA00022679"/>
    </source>
</evidence>
<dbReference type="InterPro" id="IPR018201">
    <property type="entry name" value="Ketoacyl_synth_AS"/>
</dbReference>
<keyword evidence="6 11" id="KW-0808">Transferase</keyword>
<dbReference type="AlphaFoldDB" id="A0A212JZC8"/>
<dbReference type="UniPathway" id="UPA00094"/>
<dbReference type="InterPro" id="IPR017568">
    <property type="entry name" value="3-oxoacyl-ACP_synth-2"/>
</dbReference>
<dbReference type="PANTHER" id="PTHR11712:SF336">
    <property type="entry name" value="3-OXOACYL-[ACYL-CARRIER-PROTEIN] SYNTHASE, MITOCHONDRIAL"/>
    <property type="match status" value="1"/>
</dbReference>
<feature type="domain" description="Ketosynthase family 3 (KS3)" evidence="14">
    <location>
        <begin position="16"/>
        <end position="428"/>
    </location>
</feature>
<gene>
    <name evidence="15" type="primary">fabF</name>
    <name evidence="15" type="ORF">KL86DYS2_12681</name>
</gene>
<dbReference type="GO" id="GO:0006633">
    <property type="term" value="P:fatty acid biosynthetic process"/>
    <property type="evidence" value="ECO:0007669"/>
    <property type="project" value="UniProtKB-UniRule"/>
</dbReference>
<name>A0A212JZC8_9BACT</name>
<sequence length="431" mass="46319">MNKHIPVGICVNIKKMERVVITGLGAITPIGKNTMEYWNNLLNGDSGADKITRFDTTNFKTKFACEIKNYEALDYFDRKEARKMDRFTQYGLICVDEAVKDAELDFSKLNVNRIGVIFSSGIGGFETFEHEVIDYAKGNFQPKFNPFFITKIISNGLSGIISINYGLRGVNYCPVTACASSTQSIIQAFNYIRLGKADIVITGGSEAPITASSIGGFNAMKAMSTNNENFGTASRPFDTSRDGFVVGEGAGALIVESLGSAIKRGAKIYAEIVGGGESSDAYHITGTHPEGTGAFLAMREGIKEANLNPNNIDYVNAHATSTGLGDLSEIKAIEKLFSSNLDKIQVSASKSMTGHLLGGTGAIEAISTCLSVKTDLIPPTINTTEIDENIPKELNLSLGSKAFSKTVNYALSNSFGFGGHCGALILKKYIY</sequence>
<keyword evidence="10 11" id="KW-0012">Acyltransferase</keyword>
<evidence type="ECO:0000256" key="8">
    <source>
        <dbReference type="ARBA" id="ARBA00023098"/>
    </source>
</evidence>
<keyword evidence="8" id="KW-0443">Lipid metabolism</keyword>
<dbReference type="PIRSF" id="PIRSF000447">
    <property type="entry name" value="KAS_II"/>
    <property type="match status" value="1"/>
</dbReference>
<dbReference type="NCBIfam" id="TIGR03150">
    <property type="entry name" value="fabF"/>
    <property type="match status" value="1"/>
</dbReference>
<dbReference type="SMART" id="SM00825">
    <property type="entry name" value="PKS_KS"/>
    <property type="match status" value="1"/>
</dbReference>
<evidence type="ECO:0000256" key="2">
    <source>
        <dbReference type="ARBA" id="ARBA00008467"/>
    </source>
</evidence>
<dbReference type="NCBIfam" id="NF005589">
    <property type="entry name" value="PRK07314.1"/>
    <property type="match status" value="1"/>
</dbReference>
<evidence type="ECO:0000256" key="9">
    <source>
        <dbReference type="ARBA" id="ARBA00023160"/>
    </source>
</evidence>
<dbReference type="Pfam" id="PF02801">
    <property type="entry name" value="Ketoacyl-synt_C"/>
    <property type="match status" value="1"/>
</dbReference>
<dbReference type="EMBL" id="FLUL01000001">
    <property type="protein sequence ID" value="SBW04824.1"/>
    <property type="molecule type" value="Genomic_DNA"/>
</dbReference>
<dbReference type="FunFam" id="3.40.47.10:FF:000018">
    <property type="entry name" value="3-oxoacyl-[acyl-carrier-protein] synthase 2"/>
    <property type="match status" value="1"/>
</dbReference>
<evidence type="ECO:0000256" key="5">
    <source>
        <dbReference type="ARBA" id="ARBA00022516"/>
    </source>
</evidence>
<evidence type="ECO:0000256" key="12">
    <source>
        <dbReference type="PIRSR" id="PIRSR000447-1"/>
    </source>
</evidence>
<dbReference type="PROSITE" id="PS52004">
    <property type="entry name" value="KS3_2"/>
    <property type="match status" value="1"/>
</dbReference>
<dbReference type="PROSITE" id="PS00606">
    <property type="entry name" value="KS3_1"/>
    <property type="match status" value="1"/>
</dbReference>
<evidence type="ECO:0000256" key="7">
    <source>
        <dbReference type="ARBA" id="ARBA00022832"/>
    </source>
</evidence>
<dbReference type="SUPFAM" id="SSF53901">
    <property type="entry name" value="Thiolase-like"/>
    <property type="match status" value="2"/>
</dbReference>
<evidence type="ECO:0000256" key="1">
    <source>
        <dbReference type="ARBA" id="ARBA00005194"/>
    </source>
</evidence>
<evidence type="ECO:0000259" key="14">
    <source>
        <dbReference type="PROSITE" id="PS52004"/>
    </source>
</evidence>
<keyword evidence="5 11" id="KW-0444">Lipid biosynthesis</keyword>
<reference evidence="15" key="1">
    <citation type="submission" date="2016-04" db="EMBL/GenBank/DDBJ databases">
        <authorList>
            <person name="Evans L.H."/>
            <person name="Alamgir A."/>
            <person name="Owens N."/>
            <person name="Weber N.D."/>
            <person name="Virtaneva K."/>
            <person name="Barbian K."/>
            <person name="Babar A."/>
            <person name="Rosenke K."/>
        </authorList>
    </citation>
    <scope>NUCLEOTIDE SEQUENCE</scope>
    <source>
        <strain evidence="15">86-2</strain>
    </source>
</reference>
<comment type="catalytic activity">
    <reaction evidence="11">
        <text>(9Z)-hexadecenoyl-[ACP] + malonyl-[ACP] + H(+) = 3-oxo-(11Z)-octadecenoyl-[ACP] + holo-[ACP] + CO2</text>
        <dbReference type="Rhea" id="RHEA:55040"/>
        <dbReference type="Rhea" id="RHEA-COMP:9623"/>
        <dbReference type="Rhea" id="RHEA-COMP:9685"/>
        <dbReference type="Rhea" id="RHEA-COMP:10800"/>
        <dbReference type="Rhea" id="RHEA-COMP:14074"/>
        <dbReference type="ChEBI" id="CHEBI:15378"/>
        <dbReference type="ChEBI" id="CHEBI:16526"/>
        <dbReference type="ChEBI" id="CHEBI:64479"/>
        <dbReference type="ChEBI" id="CHEBI:78449"/>
        <dbReference type="ChEBI" id="CHEBI:83989"/>
        <dbReference type="ChEBI" id="CHEBI:138538"/>
        <dbReference type="EC" id="2.3.1.179"/>
    </reaction>
</comment>
<dbReference type="CDD" id="cd00834">
    <property type="entry name" value="KAS_I_II"/>
    <property type="match status" value="1"/>
</dbReference>
<dbReference type="Gene3D" id="3.40.47.10">
    <property type="match status" value="1"/>
</dbReference>
<feature type="active site" description="For beta-ketoacyl synthase activity" evidence="12">
    <location>
        <position position="178"/>
    </location>
</feature>
<protein>
    <recommendedName>
        <fullName evidence="4 11">3-oxoacyl-[acyl-carrier-protein] synthase 2</fullName>
        <ecNumber evidence="3 11">2.3.1.179</ecNumber>
    </recommendedName>
</protein>
<accession>A0A212JZC8</accession>
<evidence type="ECO:0000256" key="4">
    <source>
        <dbReference type="ARBA" id="ARBA00014657"/>
    </source>
</evidence>
<organism evidence="15">
    <name type="scientific">uncultured Dysgonomonas sp</name>
    <dbReference type="NCBI Taxonomy" id="206096"/>
    <lineage>
        <taxon>Bacteria</taxon>
        <taxon>Pseudomonadati</taxon>
        <taxon>Bacteroidota</taxon>
        <taxon>Bacteroidia</taxon>
        <taxon>Bacteroidales</taxon>
        <taxon>Dysgonomonadaceae</taxon>
        <taxon>Dysgonomonas</taxon>
        <taxon>environmental samples</taxon>
    </lineage>
</organism>
<dbReference type="GO" id="GO:0004315">
    <property type="term" value="F:3-oxoacyl-[acyl-carrier-protein] synthase activity"/>
    <property type="evidence" value="ECO:0007669"/>
    <property type="project" value="UniProtKB-UniRule"/>
</dbReference>
<comment type="pathway">
    <text evidence="1 11">Lipid metabolism; fatty acid biosynthesis.</text>
</comment>
<keyword evidence="7" id="KW-0276">Fatty acid metabolism</keyword>
<evidence type="ECO:0000256" key="11">
    <source>
        <dbReference type="PIRNR" id="PIRNR000447"/>
    </source>
</evidence>